<proteinExistence type="predicted"/>
<evidence type="ECO:0000313" key="2">
    <source>
        <dbReference type="Proteomes" id="UP000005239"/>
    </source>
</evidence>
<accession>A0A8R1UYH3</accession>
<dbReference type="SUPFAM" id="SSF81321">
    <property type="entry name" value="Family A G protein-coupled receptor-like"/>
    <property type="match status" value="1"/>
</dbReference>
<dbReference type="InterPro" id="IPR019423">
    <property type="entry name" value="7TM_GPCR_serpentine_rcpt_Srj"/>
</dbReference>
<dbReference type="PANTHER" id="PTHR45907:SF16">
    <property type="entry name" value="SERPENTINE RECEPTOR, CLASS J"/>
    <property type="match status" value="1"/>
</dbReference>
<dbReference type="AlphaFoldDB" id="A0A2A6CL10"/>
<evidence type="ECO:0000313" key="1">
    <source>
        <dbReference type="EnsemblMetazoa" id="PPA41310.1"/>
    </source>
</evidence>
<accession>A0A2A6CL10</accession>
<name>A0A2A6CL10_PRIPA</name>
<keyword evidence="2" id="KW-1185">Reference proteome</keyword>
<dbReference type="Pfam" id="PF10326">
    <property type="entry name" value="7TM_GPCR_Str"/>
    <property type="match status" value="1"/>
</dbReference>
<sequence length="262" mass="29537">MVANMASVVEKVHLKDRNKTAFHCTCFSIPFILMNIHFLYRYWTVRHPHLIHLFSRPAFIVFLATTTLLAGALWYLLTLYGPSGEGRSVDILRSVYEQEYGIHVAKGWCVMDFADEVNGTRFAIILFTFDAVMIVSFTNALTLGALTYASIRDAKTISTHHRTLQFKLLIAVTAQTVVPLVFVYIPYFFSVTLPYFNIPAGGIGSVCMLMTACFPAWDAVIIISLMTDYREAILKMTMMRWKNKTAPLDANTAMIVSSVASY</sequence>
<dbReference type="InterPro" id="IPR019428">
    <property type="entry name" value="7TM_GPCR_serpentine_rcpt_Str"/>
</dbReference>
<dbReference type="PANTHER" id="PTHR45907">
    <property type="entry name" value="SERPENTINE RECEPTOR, CLASS J"/>
    <property type="match status" value="1"/>
</dbReference>
<protein>
    <submittedName>
        <fullName evidence="1">G protein-coupled receptor</fullName>
    </submittedName>
</protein>
<dbReference type="Proteomes" id="UP000005239">
    <property type="component" value="Unassembled WGS sequence"/>
</dbReference>
<reference evidence="2" key="1">
    <citation type="journal article" date="2008" name="Nat. Genet.">
        <title>The Pristionchus pacificus genome provides a unique perspective on nematode lifestyle and parasitism.</title>
        <authorList>
            <person name="Dieterich C."/>
            <person name="Clifton S.W."/>
            <person name="Schuster L.N."/>
            <person name="Chinwalla A."/>
            <person name="Delehaunty K."/>
            <person name="Dinkelacker I."/>
            <person name="Fulton L."/>
            <person name="Fulton R."/>
            <person name="Godfrey J."/>
            <person name="Minx P."/>
            <person name="Mitreva M."/>
            <person name="Roeseler W."/>
            <person name="Tian H."/>
            <person name="Witte H."/>
            <person name="Yang S.P."/>
            <person name="Wilson R.K."/>
            <person name="Sommer R.J."/>
        </authorList>
    </citation>
    <scope>NUCLEOTIDE SEQUENCE [LARGE SCALE GENOMIC DNA]</scope>
    <source>
        <strain evidence="2">PS312</strain>
    </source>
</reference>
<gene>
    <name evidence="1" type="primary">WBGene00279679</name>
</gene>
<dbReference type="Gene3D" id="1.20.1070.10">
    <property type="entry name" value="Rhodopsin 7-helix transmembrane proteins"/>
    <property type="match status" value="1"/>
</dbReference>
<dbReference type="EnsemblMetazoa" id="PPA41310.1">
    <property type="protein sequence ID" value="PPA41310.1"/>
    <property type="gene ID" value="WBGene00279679"/>
</dbReference>
<organism evidence="1 2">
    <name type="scientific">Pristionchus pacificus</name>
    <name type="common">Parasitic nematode worm</name>
    <dbReference type="NCBI Taxonomy" id="54126"/>
    <lineage>
        <taxon>Eukaryota</taxon>
        <taxon>Metazoa</taxon>
        <taxon>Ecdysozoa</taxon>
        <taxon>Nematoda</taxon>
        <taxon>Chromadorea</taxon>
        <taxon>Rhabditida</taxon>
        <taxon>Rhabditina</taxon>
        <taxon>Diplogasteromorpha</taxon>
        <taxon>Diplogasteroidea</taxon>
        <taxon>Neodiplogasteridae</taxon>
        <taxon>Pristionchus</taxon>
    </lineage>
</organism>
<dbReference type="OrthoDB" id="5859135at2759"/>
<reference evidence="1" key="2">
    <citation type="submission" date="2022-06" db="UniProtKB">
        <authorList>
            <consortium name="EnsemblMetazoa"/>
        </authorList>
    </citation>
    <scope>IDENTIFICATION</scope>
    <source>
        <strain evidence="1">PS312</strain>
    </source>
</reference>